<dbReference type="SMART" id="SM00342">
    <property type="entry name" value="HTH_ARAC"/>
    <property type="match status" value="1"/>
</dbReference>
<dbReference type="PROSITE" id="PS01124">
    <property type="entry name" value="HTH_ARAC_FAMILY_2"/>
    <property type="match status" value="1"/>
</dbReference>
<keyword evidence="1" id="KW-0805">Transcription regulation</keyword>
<keyword evidence="3" id="KW-0010">Activator</keyword>
<dbReference type="InterPro" id="IPR018060">
    <property type="entry name" value="HTH_AraC"/>
</dbReference>
<proteinExistence type="predicted"/>
<dbReference type="InterPro" id="IPR014710">
    <property type="entry name" value="RmlC-like_jellyroll"/>
</dbReference>
<name>A0ABM8WMX3_9BURK</name>
<gene>
    <name evidence="6" type="primary">rhaS_2</name>
    <name evidence="6" type="ORF">LMG23992_01285</name>
</gene>
<dbReference type="PANTHER" id="PTHR43280:SF32">
    <property type="entry name" value="TRANSCRIPTIONAL REGULATORY PROTEIN"/>
    <property type="match status" value="1"/>
</dbReference>
<accession>A0ABM8WMX3</accession>
<organism evidence="6 7">
    <name type="scientific">Cupriavidus laharis</name>
    <dbReference type="NCBI Taxonomy" id="151654"/>
    <lineage>
        <taxon>Bacteria</taxon>
        <taxon>Pseudomonadati</taxon>
        <taxon>Pseudomonadota</taxon>
        <taxon>Betaproteobacteria</taxon>
        <taxon>Burkholderiales</taxon>
        <taxon>Burkholderiaceae</taxon>
        <taxon>Cupriavidus</taxon>
    </lineage>
</organism>
<keyword evidence="7" id="KW-1185">Reference proteome</keyword>
<dbReference type="InterPro" id="IPR003313">
    <property type="entry name" value="AraC-bd"/>
</dbReference>
<dbReference type="Proteomes" id="UP000727654">
    <property type="component" value="Unassembled WGS sequence"/>
</dbReference>
<protein>
    <submittedName>
        <fullName evidence="6">HTH-type transcriptional activator RhaS</fullName>
    </submittedName>
</protein>
<dbReference type="PANTHER" id="PTHR43280">
    <property type="entry name" value="ARAC-FAMILY TRANSCRIPTIONAL REGULATOR"/>
    <property type="match status" value="1"/>
</dbReference>
<reference evidence="6 7" key="1">
    <citation type="submission" date="2021-08" db="EMBL/GenBank/DDBJ databases">
        <authorList>
            <person name="Peeters C."/>
        </authorList>
    </citation>
    <scope>NUCLEOTIDE SEQUENCE [LARGE SCALE GENOMIC DNA]</scope>
    <source>
        <strain evidence="6 7">LMG 23992</strain>
    </source>
</reference>
<keyword evidence="2" id="KW-0238">DNA-binding</keyword>
<evidence type="ECO:0000313" key="6">
    <source>
        <dbReference type="EMBL" id="CAG9168748.1"/>
    </source>
</evidence>
<dbReference type="Gene3D" id="2.60.120.10">
    <property type="entry name" value="Jelly Rolls"/>
    <property type="match status" value="1"/>
</dbReference>
<sequence>MDRSNQEQDNPNIAGKHRSVVKPVPTYSLYGTSSSEPLLDQLHFESIAQRSKLHGWEIQPHRHERFLQILYIHAGGGEALLEERREALRSGSLVMVPPQHIHGFLFRPDTDGIVVTMTDSHLRTLLAGVPDTMALFERPRHDRMQRDDALADALVLFRGEMESVSAWRGAALSALLTVVLIGIARLADASAPAAARSNSRPARHFQQFQQLLESGYREQREIGDYAGEIGITPTQLNRICRQMAGQSALQMIHARVLAQAQRDLLFSDLEIKHIALSLGFADAAYFSRFFAKQVGQTPTEFRQSGRARLPAFATR</sequence>
<dbReference type="InterPro" id="IPR009057">
    <property type="entry name" value="Homeodomain-like_sf"/>
</dbReference>
<dbReference type="EMBL" id="CAJZAI010000002">
    <property type="protein sequence ID" value="CAG9168748.1"/>
    <property type="molecule type" value="Genomic_DNA"/>
</dbReference>
<dbReference type="SUPFAM" id="SSF51215">
    <property type="entry name" value="Regulatory protein AraC"/>
    <property type="match status" value="1"/>
</dbReference>
<evidence type="ECO:0000256" key="3">
    <source>
        <dbReference type="ARBA" id="ARBA00023159"/>
    </source>
</evidence>
<dbReference type="InterPro" id="IPR037923">
    <property type="entry name" value="HTH-like"/>
</dbReference>
<dbReference type="PRINTS" id="PR00032">
    <property type="entry name" value="HTHARAC"/>
</dbReference>
<evidence type="ECO:0000256" key="1">
    <source>
        <dbReference type="ARBA" id="ARBA00023015"/>
    </source>
</evidence>
<feature type="domain" description="HTH araC/xylS-type" evidence="5">
    <location>
        <begin position="206"/>
        <end position="304"/>
    </location>
</feature>
<dbReference type="SUPFAM" id="SSF46689">
    <property type="entry name" value="Homeodomain-like"/>
    <property type="match status" value="1"/>
</dbReference>
<evidence type="ECO:0000256" key="2">
    <source>
        <dbReference type="ARBA" id="ARBA00023125"/>
    </source>
</evidence>
<dbReference type="Pfam" id="PF02311">
    <property type="entry name" value="AraC_binding"/>
    <property type="match status" value="1"/>
</dbReference>
<evidence type="ECO:0000259" key="5">
    <source>
        <dbReference type="PROSITE" id="PS01124"/>
    </source>
</evidence>
<evidence type="ECO:0000313" key="7">
    <source>
        <dbReference type="Proteomes" id="UP000727654"/>
    </source>
</evidence>
<dbReference type="Gene3D" id="1.10.10.60">
    <property type="entry name" value="Homeodomain-like"/>
    <property type="match status" value="1"/>
</dbReference>
<keyword evidence="4" id="KW-0804">Transcription</keyword>
<comment type="caution">
    <text evidence="6">The sequence shown here is derived from an EMBL/GenBank/DDBJ whole genome shotgun (WGS) entry which is preliminary data.</text>
</comment>
<dbReference type="InterPro" id="IPR047264">
    <property type="entry name" value="Cupin_HpaA-like_N"/>
</dbReference>
<dbReference type="CDD" id="cd06999">
    <property type="entry name" value="cupin_HpaA-like_N"/>
    <property type="match status" value="1"/>
</dbReference>
<dbReference type="InterPro" id="IPR020449">
    <property type="entry name" value="Tscrpt_reg_AraC-type_HTH"/>
</dbReference>
<evidence type="ECO:0000256" key="4">
    <source>
        <dbReference type="ARBA" id="ARBA00023163"/>
    </source>
</evidence>
<dbReference type="Pfam" id="PF12833">
    <property type="entry name" value="HTH_18"/>
    <property type="match status" value="1"/>
</dbReference>